<dbReference type="Proteomes" id="UP000827721">
    <property type="component" value="Unassembled WGS sequence"/>
</dbReference>
<accession>A0ABQ8HGU9</accession>
<comment type="similarity">
    <text evidence="2 4">Belongs to the SKP1 family.</text>
</comment>
<reference evidence="7 8" key="1">
    <citation type="submission" date="2021-02" db="EMBL/GenBank/DDBJ databases">
        <title>Plant Genome Project.</title>
        <authorList>
            <person name="Zhang R.-G."/>
        </authorList>
    </citation>
    <scope>NUCLEOTIDE SEQUENCE [LARGE SCALE GENOMIC DNA]</scope>
    <source>
        <tissue evidence="7">Leaves</tissue>
    </source>
</reference>
<dbReference type="InterPro" id="IPR036296">
    <property type="entry name" value="SKP1-like_dim_sf"/>
</dbReference>
<dbReference type="Pfam" id="PF03931">
    <property type="entry name" value="Skp1_POZ"/>
    <property type="match status" value="1"/>
</dbReference>
<evidence type="ECO:0000256" key="2">
    <source>
        <dbReference type="ARBA" id="ARBA00009993"/>
    </source>
</evidence>
<dbReference type="InterPro" id="IPR011333">
    <property type="entry name" value="SKP1/BTB/POZ_sf"/>
</dbReference>
<keyword evidence="3 4" id="KW-0833">Ubl conjugation pathway</keyword>
<evidence type="ECO:0000256" key="3">
    <source>
        <dbReference type="ARBA" id="ARBA00022786"/>
    </source>
</evidence>
<dbReference type="InterPro" id="IPR016073">
    <property type="entry name" value="Skp1_comp_POZ"/>
</dbReference>
<comment type="subunit">
    <text evidence="4">Part of a SCF (SKP1-cullin-F-box) protein ligase complex.</text>
</comment>
<dbReference type="Gene3D" id="3.30.710.10">
    <property type="entry name" value="Potassium Channel Kv1.1, Chain A"/>
    <property type="match status" value="1"/>
</dbReference>
<proteinExistence type="inferred from homology"/>
<dbReference type="SUPFAM" id="SSF81382">
    <property type="entry name" value="Skp1 dimerisation domain-like"/>
    <property type="match status" value="1"/>
</dbReference>
<comment type="function">
    <text evidence="4">Involved in ubiquitination and subsequent proteasomal degradation of target proteins. Together with CUL1, RBX1 and a F-box protein, it forms a SCF E3 ubiquitin ligase complex. The functional specificity of this complex depends on the type of F-box protein. In the SCF complex, it serves as an adapter that links the F-box protein to CUL1.</text>
</comment>
<evidence type="ECO:0000313" key="7">
    <source>
        <dbReference type="EMBL" id="KAH7557849.1"/>
    </source>
</evidence>
<comment type="caution">
    <text evidence="7">The sequence shown here is derived from an EMBL/GenBank/DDBJ whole genome shotgun (WGS) entry which is preliminary data.</text>
</comment>
<protein>
    <recommendedName>
        <fullName evidence="4">SKP1-like protein</fullName>
    </recommendedName>
</protein>
<comment type="pathway">
    <text evidence="1 4">Protein modification; protein ubiquitination.</text>
</comment>
<keyword evidence="8" id="KW-1185">Reference proteome</keyword>
<dbReference type="PIRSF" id="PIRSF028729">
    <property type="entry name" value="E3_ubiquit_lig_SCF_Skp"/>
    <property type="match status" value="1"/>
</dbReference>
<evidence type="ECO:0000313" key="8">
    <source>
        <dbReference type="Proteomes" id="UP000827721"/>
    </source>
</evidence>
<dbReference type="SUPFAM" id="SSF54695">
    <property type="entry name" value="POZ domain"/>
    <property type="match status" value="1"/>
</dbReference>
<feature type="domain" description="SKP1 component dimerisation" evidence="5">
    <location>
        <begin position="129"/>
        <end position="175"/>
    </location>
</feature>
<dbReference type="Pfam" id="PF01466">
    <property type="entry name" value="Skp1"/>
    <property type="match status" value="1"/>
</dbReference>
<dbReference type="SMART" id="SM00512">
    <property type="entry name" value="Skp1"/>
    <property type="match status" value="1"/>
</dbReference>
<gene>
    <name evidence="7" type="ORF">JRO89_XS11G0228900</name>
</gene>
<sequence>MSTSNQGQQTTQNQQEFFKVTRIITLQASDGPRFEVTEPIAMQMGTVRSLLEEDDSSASAFGSSITVPLLNVPSTCLVKVIEYCKKHGQFRAKSTPEDQVKAFDSGLVKDLSDDMIIELLLCANYLDAKELLEMVEKAIAKRIEDKSPEFVRKFFGIECDFSPEEEARVRHENKFAFDDIDDD</sequence>
<name>A0ABQ8HGU9_9ROSI</name>
<dbReference type="InterPro" id="IPR016897">
    <property type="entry name" value="SKP1"/>
</dbReference>
<evidence type="ECO:0000259" key="5">
    <source>
        <dbReference type="Pfam" id="PF01466"/>
    </source>
</evidence>
<evidence type="ECO:0000259" key="6">
    <source>
        <dbReference type="Pfam" id="PF03931"/>
    </source>
</evidence>
<dbReference type="PANTHER" id="PTHR11165">
    <property type="entry name" value="SKP1"/>
    <property type="match status" value="1"/>
</dbReference>
<dbReference type="InterPro" id="IPR001232">
    <property type="entry name" value="SKP1-like"/>
</dbReference>
<feature type="domain" description="SKP1 component POZ" evidence="6">
    <location>
        <begin position="23"/>
        <end position="87"/>
    </location>
</feature>
<organism evidence="7 8">
    <name type="scientific">Xanthoceras sorbifolium</name>
    <dbReference type="NCBI Taxonomy" id="99658"/>
    <lineage>
        <taxon>Eukaryota</taxon>
        <taxon>Viridiplantae</taxon>
        <taxon>Streptophyta</taxon>
        <taxon>Embryophyta</taxon>
        <taxon>Tracheophyta</taxon>
        <taxon>Spermatophyta</taxon>
        <taxon>Magnoliopsida</taxon>
        <taxon>eudicotyledons</taxon>
        <taxon>Gunneridae</taxon>
        <taxon>Pentapetalae</taxon>
        <taxon>rosids</taxon>
        <taxon>malvids</taxon>
        <taxon>Sapindales</taxon>
        <taxon>Sapindaceae</taxon>
        <taxon>Xanthoceroideae</taxon>
        <taxon>Xanthoceras</taxon>
    </lineage>
</organism>
<evidence type="ECO:0000256" key="1">
    <source>
        <dbReference type="ARBA" id="ARBA00004906"/>
    </source>
</evidence>
<dbReference type="EMBL" id="JAFEMO010000011">
    <property type="protein sequence ID" value="KAH7557849.1"/>
    <property type="molecule type" value="Genomic_DNA"/>
</dbReference>
<evidence type="ECO:0000256" key="4">
    <source>
        <dbReference type="PIRNR" id="PIRNR028729"/>
    </source>
</evidence>
<dbReference type="InterPro" id="IPR016072">
    <property type="entry name" value="Skp1_comp_dimer"/>
</dbReference>